<dbReference type="Gene3D" id="3.40.50.2000">
    <property type="entry name" value="Glycogen Phosphorylase B"/>
    <property type="match status" value="2"/>
</dbReference>
<keyword evidence="4" id="KW-1185">Reference proteome</keyword>
<gene>
    <name evidence="3" type="ordered locus">Rcas_2261</name>
</gene>
<sequence length="430" mass="47343">MRILHVVQLYHPVASGASRYFREIGERLAAEGHRVTVLATDACDLEHIWMPGRRRIETPVETFNGVQIVRLPIRRRPGPPILYPALRRLMTEISRLPGAAPLLRRLALWTPQWPGVEAFFAQYGPFDLVHATNITLDFAILPAYAYAQQRGIPFICTPFMHLGEPGSRAIVRYYSMRHQIDVLRQSDRVMVMTGVERDFLAARGVPRERLRVVGVGVTPEEIQGGDGARFRADHRVDGPLVLFIGALAYDKGALHLIEAMQRLWRDGHAATLALIGAPLAHFDAFYARLPAADRMRIRLLPYAPDAVKRDALAAADVFALPSRTDSFGIVFLEAWCYGVPVIGARAGGIPDVITDGQDGLLVRFGDVAGLAQAIRLLIGDRALAQRLGTAGRAKTLRDLTWERVYARARAVYAEVGGANTTGCCATFGGA</sequence>
<accession>A7NLG1</accession>
<organism evidence="3 4">
    <name type="scientific">Roseiflexus castenholzii (strain DSM 13941 / HLO8)</name>
    <dbReference type="NCBI Taxonomy" id="383372"/>
    <lineage>
        <taxon>Bacteria</taxon>
        <taxon>Bacillati</taxon>
        <taxon>Chloroflexota</taxon>
        <taxon>Chloroflexia</taxon>
        <taxon>Chloroflexales</taxon>
        <taxon>Roseiflexineae</taxon>
        <taxon>Roseiflexaceae</taxon>
        <taxon>Roseiflexus</taxon>
    </lineage>
</organism>
<dbReference type="InterPro" id="IPR028098">
    <property type="entry name" value="Glyco_trans_4-like_N"/>
</dbReference>
<dbReference type="AlphaFoldDB" id="A7NLG1"/>
<name>A7NLG1_ROSCS</name>
<dbReference type="EMBL" id="CP000804">
    <property type="protein sequence ID" value="ABU58344.1"/>
    <property type="molecule type" value="Genomic_DNA"/>
</dbReference>
<dbReference type="PANTHER" id="PTHR45947:SF3">
    <property type="entry name" value="SULFOQUINOVOSYL TRANSFERASE SQD2"/>
    <property type="match status" value="1"/>
</dbReference>
<dbReference type="HOGENOM" id="CLU_009583_2_1_0"/>
<dbReference type="InterPro" id="IPR050194">
    <property type="entry name" value="Glycosyltransferase_grp1"/>
</dbReference>
<evidence type="ECO:0000313" key="4">
    <source>
        <dbReference type="Proteomes" id="UP000000263"/>
    </source>
</evidence>
<dbReference type="OrthoDB" id="140820at2"/>
<dbReference type="PANTHER" id="PTHR45947">
    <property type="entry name" value="SULFOQUINOVOSYL TRANSFERASE SQD2"/>
    <property type="match status" value="1"/>
</dbReference>
<evidence type="ECO:0000259" key="1">
    <source>
        <dbReference type="Pfam" id="PF00534"/>
    </source>
</evidence>
<protein>
    <submittedName>
        <fullName evidence="3">Glycosyl transferase group 1</fullName>
    </submittedName>
</protein>
<dbReference type="CAZy" id="GT4">
    <property type="family name" value="Glycosyltransferase Family 4"/>
</dbReference>
<evidence type="ECO:0000259" key="2">
    <source>
        <dbReference type="Pfam" id="PF13579"/>
    </source>
</evidence>
<feature type="domain" description="Glycosyl transferase family 1" evidence="1">
    <location>
        <begin position="230"/>
        <end position="393"/>
    </location>
</feature>
<dbReference type="Pfam" id="PF13579">
    <property type="entry name" value="Glyco_trans_4_4"/>
    <property type="match status" value="1"/>
</dbReference>
<proteinExistence type="predicted"/>
<dbReference type="GO" id="GO:0016758">
    <property type="term" value="F:hexosyltransferase activity"/>
    <property type="evidence" value="ECO:0007669"/>
    <property type="project" value="TreeGrafter"/>
</dbReference>
<dbReference type="CDD" id="cd03801">
    <property type="entry name" value="GT4_PimA-like"/>
    <property type="match status" value="1"/>
</dbReference>
<dbReference type="InterPro" id="IPR001296">
    <property type="entry name" value="Glyco_trans_1"/>
</dbReference>
<keyword evidence="3" id="KW-0808">Transferase</keyword>
<dbReference type="SUPFAM" id="SSF53756">
    <property type="entry name" value="UDP-Glycosyltransferase/glycogen phosphorylase"/>
    <property type="match status" value="1"/>
</dbReference>
<reference evidence="3 4" key="1">
    <citation type="submission" date="2007-08" db="EMBL/GenBank/DDBJ databases">
        <title>Complete sequence of Roseiflexus castenholzii DSM 13941.</title>
        <authorList>
            <consortium name="US DOE Joint Genome Institute"/>
            <person name="Copeland A."/>
            <person name="Lucas S."/>
            <person name="Lapidus A."/>
            <person name="Barry K."/>
            <person name="Glavina del Rio T."/>
            <person name="Dalin E."/>
            <person name="Tice H."/>
            <person name="Pitluck S."/>
            <person name="Thompson L.S."/>
            <person name="Brettin T."/>
            <person name="Bruce D."/>
            <person name="Detter J.C."/>
            <person name="Han C."/>
            <person name="Tapia R."/>
            <person name="Schmutz J."/>
            <person name="Larimer F."/>
            <person name="Land M."/>
            <person name="Hauser L."/>
            <person name="Kyrpides N."/>
            <person name="Mikhailova N."/>
            <person name="Bryant D.A."/>
            <person name="Hanada S."/>
            <person name="Tsukatani Y."/>
            <person name="Richardson P."/>
        </authorList>
    </citation>
    <scope>NUCLEOTIDE SEQUENCE [LARGE SCALE GENOMIC DNA]</scope>
    <source>
        <strain evidence="4">DSM 13941 / HLO8</strain>
    </source>
</reference>
<dbReference type="Proteomes" id="UP000000263">
    <property type="component" value="Chromosome"/>
</dbReference>
<dbReference type="Pfam" id="PF00534">
    <property type="entry name" value="Glycos_transf_1"/>
    <property type="match status" value="1"/>
</dbReference>
<dbReference type="KEGG" id="rca:Rcas_2261"/>
<feature type="domain" description="Glycosyltransferase subfamily 4-like N-terminal" evidence="2">
    <location>
        <begin position="15"/>
        <end position="216"/>
    </location>
</feature>
<dbReference type="STRING" id="383372.Rcas_2261"/>
<dbReference type="eggNOG" id="COG0438">
    <property type="taxonomic scope" value="Bacteria"/>
</dbReference>
<evidence type="ECO:0000313" key="3">
    <source>
        <dbReference type="EMBL" id="ABU58344.1"/>
    </source>
</evidence>